<dbReference type="SUPFAM" id="SSF52540">
    <property type="entry name" value="P-loop containing nucleoside triphosphate hydrolases"/>
    <property type="match status" value="1"/>
</dbReference>
<name>A0ABN7ACM2_9HEMI</name>
<dbReference type="EMBL" id="AP028910">
    <property type="protein sequence ID" value="BES90025.1"/>
    <property type="molecule type" value="Genomic_DNA"/>
</dbReference>
<protein>
    <submittedName>
        <fullName evidence="1">DNA helicase</fullName>
    </submittedName>
</protein>
<keyword evidence="2" id="KW-1185">Reference proteome</keyword>
<dbReference type="PANTHER" id="PTHR47642">
    <property type="entry name" value="ATP-DEPENDENT DNA HELICASE"/>
    <property type="match status" value="1"/>
</dbReference>
<dbReference type="PANTHER" id="PTHR47642:SF5">
    <property type="entry name" value="ATP-DEPENDENT DNA HELICASE"/>
    <property type="match status" value="1"/>
</dbReference>
<sequence>MEIARKRFPLKLAYASTVNKIQDQTLDRDGLDLINILFSHGQLYEALSRTRNDADLRILLTNERIINNVPHSKNIVHKELLP</sequence>
<evidence type="ECO:0000313" key="2">
    <source>
        <dbReference type="Proteomes" id="UP001307889"/>
    </source>
</evidence>
<dbReference type="GO" id="GO:0004386">
    <property type="term" value="F:helicase activity"/>
    <property type="evidence" value="ECO:0007669"/>
    <property type="project" value="UniProtKB-KW"/>
</dbReference>
<keyword evidence="1" id="KW-0547">Nucleotide-binding</keyword>
<gene>
    <name evidence="1" type="ORF">NTJ_02832</name>
</gene>
<dbReference type="InterPro" id="IPR027417">
    <property type="entry name" value="P-loop_NTPase"/>
</dbReference>
<evidence type="ECO:0000313" key="1">
    <source>
        <dbReference type="EMBL" id="BES90025.1"/>
    </source>
</evidence>
<keyword evidence="1" id="KW-0378">Hydrolase</keyword>
<keyword evidence="1" id="KW-0067">ATP-binding</keyword>
<proteinExistence type="predicted"/>
<keyword evidence="1" id="KW-0347">Helicase</keyword>
<dbReference type="InterPro" id="IPR051055">
    <property type="entry name" value="PIF1_helicase"/>
</dbReference>
<reference evidence="1 2" key="1">
    <citation type="submission" date="2023-09" db="EMBL/GenBank/DDBJ databases">
        <title>Nesidiocoris tenuis whole genome shotgun sequence.</title>
        <authorList>
            <person name="Shibata T."/>
            <person name="Shimoda M."/>
            <person name="Kobayashi T."/>
            <person name="Uehara T."/>
        </authorList>
    </citation>
    <scope>NUCLEOTIDE SEQUENCE [LARGE SCALE GENOMIC DNA]</scope>
    <source>
        <strain evidence="1 2">Japan</strain>
    </source>
</reference>
<organism evidence="1 2">
    <name type="scientific">Nesidiocoris tenuis</name>
    <dbReference type="NCBI Taxonomy" id="355587"/>
    <lineage>
        <taxon>Eukaryota</taxon>
        <taxon>Metazoa</taxon>
        <taxon>Ecdysozoa</taxon>
        <taxon>Arthropoda</taxon>
        <taxon>Hexapoda</taxon>
        <taxon>Insecta</taxon>
        <taxon>Pterygota</taxon>
        <taxon>Neoptera</taxon>
        <taxon>Paraneoptera</taxon>
        <taxon>Hemiptera</taxon>
        <taxon>Heteroptera</taxon>
        <taxon>Panheteroptera</taxon>
        <taxon>Cimicomorpha</taxon>
        <taxon>Miridae</taxon>
        <taxon>Dicyphina</taxon>
        <taxon>Nesidiocoris</taxon>
    </lineage>
</organism>
<accession>A0ABN7ACM2</accession>
<dbReference type="Proteomes" id="UP001307889">
    <property type="component" value="Chromosome 2"/>
</dbReference>